<evidence type="ECO:0000256" key="1">
    <source>
        <dbReference type="SAM" id="MobiDB-lite"/>
    </source>
</evidence>
<dbReference type="Proteomes" id="UP000039865">
    <property type="component" value="Unassembled WGS sequence"/>
</dbReference>
<reference evidence="2 3" key="1">
    <citation type="submission" date="2014-06" db="EMBL/GenBank/DDBJ databases">
        <authorList>
            <person name="Swart Estienne"/>
        </authorList>
    </citation>
    <scope>NUCLEOTIDE SEQUENCE [LARGE SCALE GENOMIC DNA]</scope>
    <source>
        <strain evidence="2 3">130c</strain>
    </source>
</reference>
<accession>A0A078B6Y3</accession>
<evidence type="ECO:0000313" key="2">
    <source>
        <dbReference type="EMBL" id="CDW89062.1"/>
    </source>
</evidence>
<protein>
    <submittedName>
        <fullName evidence="2">Uncharacterized protein</fullName>
    </submittedName>
</protein>
<feature type="region of interest" description="Disordered" evidence="1">
    <location>
        <begin position="389"/>
        <end position="418"/>
    </location>
</feature>
<gene>
    <name evidence="2" type="primary">Contig19808.g21006</name>
    <name evidence="2" type="ORF">STYLEM_18191</name>
</gene>
<sequence length="418" mass="48364">MKTYLGLGAAALLSSTQAKTHHKYSNGSDENLRVSTIPHFSGYGEIKNVQDNNDYKMTSLVTPWIYRSLQVNDPNLRYSSIYDEHNVQGLSSSNRRPDEYIFGSPPDLNVQYQKRGGCDFCDKMDQLKVQAQEQEAATIVKPWNSYFFPDMLRTKKIQSHIDKLNSEKLDVQPKKVYRSRSEYPKVQALCKTENGSWGPCANDSSFSRISDDFPKVQLKCIQSDGSWGSCGNSAMKNNYLKDHPLTITNQEPEKKIDLHNPYANSWYFSKPTSQNPQVESPYYDYVPHVESPHNFRSTEYNPHVELDYYNNDQVSLEPDNVETPMLLTGNFRYKHRKSQEQPNIQKPLLGMPIDNKQLDKFESKHKQEKIQEMIEKQDSDLFNKKFQDHIQKKQNEIENHHHSNAKSTGSVKIENYDA</sequence>
<name>A0A078B6Y3_STYLE</name>
<dbReference type="AlphaFoldDB" id="A0A078B6Y3"/>
<proteinExistence type="predicted"/>
<dbReference type="EMBL" id="CCKQ01017192">
    <property type="protein sequence ID" value="CDW89062.1"/>
    <property type="molecule type" value="Genomic_DNA"/>
</dbReference>
<evidence type="ECO:0000313" key="3">
    <source>
        <dbReference type="Proteomes" id="UP000039865"/>
    </source>
</evidence>
<organism evidence="2 3">
    <name type="scientific">Stylonychia lemnae</name>
    <name type="common">Ciliate</name>
    <dbReference type="NCBI Taxonomy" id="5949"/>
    <lineage>
        <taxon>Eukaryota</taxon>
        <taxon>Sar</taxon>
        <taxon>Alveolata</taxon>
        <taxon>Ciliophora</taxon>
        <taxon>Intramacronucleata</taxon>
        <taxon>Spirotrichea</taxon>
        <taxon>Stichotrichia</taxon>
        <taxon>Sporadotrichida</taxon>
        <taxon>Oxytrichidae</taxon>
        <taxon>Stylonychinae</taxon>
        <taxon>Stylonychia</taxon>
    </lineage>
</organism>
<feature type="compositionally biased region" description="Basic and acidic residues" evidence="1">
    <location>
        <begin position="389"/>
        <end position="401"/>
    </location>
</feature>
<dbReference type="InParanoid" id="A0A078B6Y3"/>
<keyword evidence="3" id="KW-1185">Reference proteome</keyword>